<dbReference type="AlphaFoldDB" id="A0A143HNT9"/>
<evidence type="ECO:0000256" key="3">
    <source>
        <dbReference type="ARBA" id="ARBA00023163"/>
    </source>
</evidence>
<dbReference type="Pfam" id="PF13377">
    <property type="entry name" value="Peripla_BP_3"/>
    <property type="match status" value="1"/>
</dbReference>
<dbReference type="Proteomes" id="UP000076077">
    <property type="component" value="Chromosome"/>
</dbReference>
<dbReference type="PANTHER" id="PTHR30146:SF153">
    <property type="entry name" value="LACTOSE OPERON REPRESSOR"/>
    <property type="match status" value="1"/>
</dbReference>
<dbReference type="STRING" id="252514.A3224_13180"/>
<evidence type="ECO:0000259" key="4">
    <source>
        <dbReference type="PROSITE" id="PS50932"/>
    </source>
</evidence>
<evidence type="ECO:0000256" key="2">
    <source>
        <dbReference type="ARBA" id="ARBA00023125"/>
    </source>
</evidence>
<dbReference type="CDD" id="cd01545">
    <property type="entry name" value="PBP1_SalR"/>
    <property type="match status" value="1"/>
</dbReference>
<dbReference type="InterPro" id="IPR028082">
    <property type="entry name" value="Peripla_BP_I"/>
</dbReference>
<dbReference type="CDD" id="cd01392">
    <property type="entry name" value="HTH_LacI"/>
    <property type="match status" value="1"/>
</dbReference>
<dbReference type="Gene3D" id="1.10.260.40">
    <property type="entry name" value="lambda repressor-like DNA-binding domains"/>
    <property type="match status" value="1"/>
</dbReference>
<evidence type="ECO:0000256" key="1">
    <source>
        <dbReference type="ARBA" id="ARBA00023015"/>
    </source>
</evidence>
<proteinExistence type="predicted"/>
<accession>A0A143HNT9</accession>
<dbReference type="InterPro" id="IPR010982">
    <property type="entry name" value="Lambda_DNA-bd_dom_sf"/>
</dbReference>
<dbReference type="KEGG" id="mthd:A3224_13180"/>
<evidence type="ECO:0000313" key="6">
    <source>
        <dbReference type="Proteomes" id="UP000076077"/>
    </source>
</evidence>
<dbReference type="InterPro" id="IPR000843">
    <property type="entry name" value="HTH_LacI"/>
</dbReference>
<dbReference type="PRINTS" id="PR00036">
    <property type="entry name" value="HTHLACI"/>
</dbReference>
<dbReference type="EMBL" id="CP014864">
    <property type="protein sequence ID" value="AMX03405.1"/>
    <property type="molecule type" value="Genomic_DNA"/>
</dbReference>
<feature type="domain" description="HTH lacI-type" evidence="4">
    <location>
        <begin position="14"/>
        <end position="68"/>
    </location>
</feature>
<keyword evidence="2" id="KW-0238">DNA-binding</keyword>
<name>A0A143HNT9_MICTH</name>
<dbReference type="GeneID" id="76608995"/>
<evidence type="ECO:0000313" key="5">
    <source>
        <dbReference type="EMBL" id="AMX03405.1"/>
    </source>
</evidence>
<dbReference type="SMART" id="SM00354">
    <property type="entry name" value="HTH_LACI"/>
    <property type="match status" value="1"/>
</dbReference>
<dbReference type="Pfam" id="PF00356">
    <property type="entry name" value="LacI"/>
    <property type="match status" value="1"/>
</dbReference>
<organism evidence="5 6">
    <name type="scientific">Microbulbifer thermotolerans</name>
    <dbReference type="NCBI Taxonomy" id="252514"/>
    <lineage>
        <taxon>Bacteria</taxon>
        <taxon>Pseudomonadati</taxon>
        <taxon>Pseudomonadota</taxon>
        <taxon>Gammaproteobacteria</taxon>
        <taxon>Cellvibrionales</taxon>
        <taxon>Microbulbiferaceae</taxon>
        <taxon>Microbulbifer</taxon>
    </lineage>
</organism>
<keyword evidence="1" id="KW-0805">Transcription regulation</keyword>
<protein>
    <submittedName>
        <fullName evidence="5">LacI family transcriptional regulator</fullName>
    </submittedName>
</protein>
<dbReference type="SUPFAM" id="SSF47413">
    <property type="entry name" value="lambda repressor-like DNA-binding domains"/>
    <property type="match status" value="1"/>
</dbReference>
<dbReference type="PANTHER" id="PTHR30146">
    <property type="entry name" value="LACI-RELATED TRANSCRIPTIONAL REPRESSOR"/>
    <property type="match status" value="1"/>
</dbReference>
<keyword evidence="3" id="KW-0804">Transcription</keyword>
<dbReference type="SUPFAM" id="SSF53822">
    <property type="entry name" value="Periplasmic binding protein-like I"/>
    <property type="match status" value="1"/>
</dbReference>
<keyword evidence="6" id="KW-1185">Reference proteome</keyword>
<dbReference type="GO" id="GO:0000976">
    <property type="term" value="F:transcription cis-regulatory region binding"/>
    <property type="evidence" value="ECO:0007669"/>
    <property type="project" value="TreeGrafter"/>
</dbReference>
<reference evidence="6" key="1">
    <citation type="submission" date="2016-03" db="EMBL/GenBank/DDBJ databases">
        <authorList>
            <person name="Lee Y.-S."/>
            <person name="Choi Y.-L."/>
        </authorList>
    </citation>
    <scope>NUCLEOTIDE SEQUENCE [LARGE SCALE GENOMIC DNA]</scope>
    <source>
        <strain evidence="6">DAU221</strain>
    </source>
</reference>
<gene>
    <name evidence="5" type="ORF">A3224_13180</name>
</gene>
<dbReference type="InterPro" id="IPR046335">
    <property type="entry name" value="LacI/GalR-like_sensor"/>
</dbReference>
<sequence length="368" mass="39566">MKQRQPRRQRGSAPTISDVARAAGVSPMTVSRVINGESNVRAKTREAVNAAIQALGYTPNRAARSLAGVEQINLGLLYSNPSAAYLSELLVGGLEQASRYNVQLIVEKCDVELDAEEVAYRLISRGVEGILLPPPLSDSPRLVEVLETTDTPAVAIATSRPQKNVSAVSIDDYRAAHAMTRHLISLGHKRIGFIVGDSNQVASGHRLQGYRDALCEAGLEASDELVAQGLFTYRSGLDAAEKLLSLGEIPTAIFASNDDMAAATVAVAHSCGLDVPGDLSVCGFDDTALATTIWPELTTIHQPIIEMSRAAVDLLVKKIRARRAGREEACRQLLLDYTLVRRQSDAPPRRRPLIKAVGASGTPETRTE</sequence>
<dbReference type="GO" id="GO:0003700">
    <property type="term" value="F:DNA-binding transcription factor activity"/>
    <property type="evidence" value="ECO:0007669"/>
    <property type="project" value="TreeGrafter"/>
</dbReference>
<dbReference type="RefSeq" id="WP_067155534.1">
    <property type="nucleotide sequence ID" value="NZ_CP014864.1"/>
</dbReference>
<dbReference type="OrthoDB" id="5718990at2"/>
<dbReference type="PROSITE" id="PS50932">
    <property type="entry name" value="HTH_LACI_2"/>
    <property type="match status" value="1"/>
</dbReference>
<dbReference type="Gene3D" id="3.40.50.2300">
    <property type="match status" value="2"/>
</dbReference>
<dbReference type="PROSITE" id="PS00356">
    <property type="entry name" value="HTH_LACI_1"/>
    <property type="match status" value="1"/>
</dbReference>